<dbReference type="PANTHER" id="PTHR10519:SF77">
    <property type="entry name" value="GAMMA-AMINOBUTYRIC ACID TYPE B RECEPTOR SUBUNIT 1"/>
    <property type="match status" value="1"/>
</dbReference>
<dbReference type="PANTHER" id="PTHR10519">
    <property type="entry name" value="GABA-B RECEPTOR"/>
    <property type="match status" value="1"/>
</dbReference>
<keyword evidence="1" id="KW-0297">G-protein coupled receptor</keyword>
<name>A0AAE1D3H3_9GAST</name>
<proteinExistence type="predicted"/>
<protein>
    <submittedName>
        <fullName evidence="5">Uncharacterized protein</fullName>
    </submittedName>
</protein>
<keyword evidence="4" id="KW-0807">Transducer</keyword>
<dbReference type="GO" id="GO:0004965">
    <property type="term" value="F:G protein-coupled GABA receptor activity"/>
    <property type="evidence" value="ECO:0007669"/>
    <property type="project" value="InterPro"/>
</dbReference>
<gene>
    <name evidence="5" type="ORF">RRG08_032992</name>
</gene>
<reference evidence="5" key="1">
    <citation type="journal article" date="2023" name="G3 (Bethesda)">
        <title>A reference genome for the long-term kleptoplast-retaining sea slug Elysia crispata morphotype clarki.</title>
        <authorList>
            <person name="Eastman K.E."/>
            <person name="Pendleton A.L."/>
            <person name="Shaikh M.A."/>
            <person name="Suttiyut T."/>
            <person name="Ogas R."/>
            <person name="Tomko P."/>
            <person name="Gavelis G."/>
            <person name="Widhalm J.R."/>
            <person name="Wisecaver J.H."/>
        </authorList>
    </citation>
    <scope>NUCLEOTIDE SEQUENCE</scope>
    <source>
        <strain evidence="5">ECLA1</strain>
    </source>
</reference>
<comment type="caution">
    <text evidence="5">The sequence shown here is derived from an EMBL/GenBank/DDBJ whole genome shotgun (WGS) entry which is preliminary data.</text>
</comment>
<keyword evidence="3" id="KW-0325">Glycoprotein</keyword>
<dbReference type="AlphaFoldDB" id="A0AAE1D3H3"/>
<evidence type="ECO:0000313" key="5">
    <source>
        <dbReference type="EMBL" id="KAK3756107.1"/>
    </source>
</evidence>
<evidence type="ECO:0000313" key="6">
    <source>
        <dbReference type="Proteomes" id="UP001283361"/>
    </source>
</evidence>
<dbReference type="Proteomes" id="UP001283361">
    <property type="component" value="Unassembled WGS sequence"/>
</dbReference>
<keyword evidence="2" id="KW-0675">Receptor</keyword>
<dbReference type="GO" id="GO:0038039">
    <property type="term" value="C:G protein-coupled receptor heterodimeric complex"/>
    <property type="evidence" value="ECO:0007669"/>
    <property type="project" value="TreeGrafter"/>
</dbReference>
<evidence type="ECO:0000256" key="4">
    <source>
        <dbReference type="ARBA" id="ARBA00023224"/>
    </source>
</evidence>
<evidence type="ECO:0000256" key="3">
    <source>
        <dbReference type="ARBA" id="ARBA00023180"/>
    </source>
</evidence>
<keyword evidence="6" id="KW-1185">Reference proteome</keyword>
<dbReference type="InterPro" id="IPR002455">
    <property type="entry name" value="GPCR3_GABA-B"/>
</dbReference>
<evidence type="ECO:0000256" key="1">
    <source>
        <dbReference type="ARBA" id="ARBA00023040"/>
    </source>
</evidence>
<dbReference type="GO" id="GO:0007214">
    <property type="term" value="P:gamma-aminobutyric acid signaling pathway"/>
    <property type="evidence" value="ECO:0007669"/>
    <property type="project" value="TreeGrafter"/>
</dbReference>
<organism evidence="5 6">
    <name type="scientific">Elysia crispata</name>
    <name type="common">lettuce slug</name>
    <dbReference type="NCBI Taxonomy" id="231223"/>
    <lineage>
        <taxon>Eukaryota</taxon>
        <taxon>Metazoa</taxon>
        <taxon>Spiralia</taxon>
        <taxon>Lophotrochozoa</taxon>
        <taxon>Mollusca</taxon>
        <taxon>Gastropoda</taxon>
        <taxon>Heterobranchia</taxon>
        <taxon>Euthyneura</taxon>
        <taxon>Panpulmonata</taxon>
        <taxon>Sacoglossa</taxon>
        <taxon>Placobranchoidea</taxon>
        <taxon>Plakobranchidae</taxon>
        <taxon>Elysia</taxon>
    </lineage>
</organism>
<accession>A0AAE1D3H3</accession>
<sequence>MAVGIELPLWYPQRTSTQVQAPHHHKSCKEKPFGEKYVWFLIGCYPHNWYKVKDNHHICIVEQLEEALESHLFQRVYHTAPGHKHDRIWNCKWSGTTQQFTEPLDRMLNKSDSSLISSQANPRAL</sequence>
<evidence type="ECO:0000256" key="2">
    <source>
        <dbReference type="ARBA" id="ARBA00023170"/>
    </source>
</evidence>
<dbReference type="Gene3D" id="3.40.50.2300">
    <property type="match status" value="2"/>
</dbReference>
<dbReference type="EMBL" id="JAWDGP010005555">
    <property type="protein sequence ID" value="KAK3756107.1"/>
    <property type="molecule type" value="Genomic_DNA"/>
</dbReference>